<evidence type="ECO:0000259" key="4">
    <source>
        <dbReference type="Pfam" id="PF01467"/>
    </source>
</evidence>
<dbReference type="GO" id="GO:0016779">
    <property type="term" value="F:nucleotidyltransferase activity"/>
    <property type="evidence" value="ECO:0007669"/>
    <property type="project" value="UniProtKB-KW"/>
</dbReference>
<organism evidence="5 6">
    <name type="scientific">Longibaculum muris</name>
    <dbReference type="NCBI Taxonomy" id="1796628"/>
    <lineage>
        <taxon>Bacteria</taxon>
        <taxon>Bacillati</taxon>
        <taxon>Bacillota</taxon>
        <taxon>Erysipelotrichia</taxon>
        <taxon>Erysipelotrichales</taxon>
        <taxon>Coprobacillaceae</taxon>
        <taxon>Longibaculum</taxon>
    </lineage>
</organism>
<dbReference type="AlphaFoldDB" id="A0A4R3Z6C3"/>
<evidence type="ECO:0000259" key="3">
    <source>
        <dbReference type="Pfam" id="PF01408"/>
    </source>
</evidence>
<dbReference type="PANTHER" id="PTHR43793:SF1">
    <property type="entry name" value="FAD SYNTHASE"/>
    <property type="match status" value="1"/>
</dbReference>
<feature type="domain" description="Cytidyltransferase-like" evidence="4">
    <location>
        <begin position="5"/>
        <end position="125"/>
    </location>
</feature>
<feature type="domain" description="Gfo/Idh/MocA-like oxidoreductase N-terminal" evidence="3">
    <location>
        <begin position="153"/>
        <end position="247"/>
    </location>
</feature>
<dbReference type="InterPro" id="IPR014729">
    <property type="entry name" value="Rossmann-like_a/b/a_fold"/>
</dbReference>
<keyword evidence="6" id="KW-1185">Reference proteome</keyword>
<evidence type="ECO:0000256" key="1">
    <source>
        <dbReference type="ARBA" id="ARBA00022679"/>
    </source>
</evidence>
<dbReference type="RefSeq" id="WP_066448587.1">
    <property type="nucleotide sequence ID" value="NZ_JANKBF010000001.1"/>
</dbReference>
<dbReference type="Pfam" id="PF01408">
    <property type="entry name" value="GFO_IDH_MocA"/>
    <property type="match status" value="1"/>
</dbReference>
<evidence type="ECO:0000313" key="5">
    <source>
        <dbReference type="EMBL" id="TCW02740.1"/>
    </source>
</evidence>
<dbReference type="NCBIfam" id="TIGR00125">
    <property type="entry name" value="cyt_tran_rel"/>
    <property type="match status" value="1"/>
</dbReference>
<dbReference type="Gene3D" id="3.30.360.10">
    <property type="entry name" value="Dihydrodipicolinate Reductase, domain 2"/>
    <property type="match status" value="1"/>
</dbReference>
<accession>A0A4R3Z6C3</accession>
<dbReference type="Pfam" id="PF01467">
    <property type="entry name" value="CTP_transf_like"/>
    <property type="match status" value="1"/>
</dbReference>
<comment type="caution">
    <text evidence="5">The sequence shown here is derived from an EMBL/GenBank/DDBJ whole genome shotgun (WGS) entry which is preliminary data.</text>
</comment>
<dbReference type="Gene3D" id="3.40.50.720">
    <property type="entry name" value="NAD(P)-binding Rossmann-like Domain"/>
    <property type="match status" value="1"/>
</dbReference>
<dbReference type="EMBL" id="SMCQ01000001">
    <property type="protein sequence ID" value="TCW02740.1"/>
    <property type="molecule type" value="Genomic_DNA"/>
</dbReference>
<name>A0A4R3Z6C3_9FIRM</name>
<protein>
    <submittedName>
        <fullName evidence="5">Glycerol-3-phosphate cytidylyltransferase</fullName>
    </submittedName>
</protein>
<sequence>MKKVITYGTFDLFHLGHYNILKRAKEYGDYLIVGVTSESYDIERGKLSVKDSLTTRIQNVMNTGFADEVIIEEYLGQKIRDIIKYDIDVIVIGADWKGKFDHLRQYCEVVYLERTKNISSTQIREEKSNIYNFGVITDTLDDRDLLDEIKYVSGLHVESVFANDASISEEFCEKYQINKHFTQCDEFLDSVDIVLINLDVEDRYSYIKKSLEKGKHVISASPIALSVDEHKELFEIAEKNKVILMENIVTVYLRAFMQILWMANGDTLGKILNVKCAISLENFEPQKSFYEALVLGVVMIIKLLGQDSECVHVTHYQNDAHYLHVLFKNQDSIGTIEITNNIELKNELVIVGEKGTIVVEDDWWNTGYFEFKKISKKFDKRYSYNFDGNGFRYVLQELLIMLSDNRIESTRFFKDESEILIQLLEKMNIKGLDD</sequence>
<dbReference type="InterPro" id="IPR036291">
    <property type="entry name" value="NAD(P)-bd_dom_sf"/>
</dbReference>
<keyword evidence="1 5" id="KW-0808">Transferase</keyword>
<keyword evidence="2 5" id="KW-0548">Nucleotidyltransferase</keyword>
<dbReference type="PANTHER" id="PTHR43793">
    <property type="entry name" value="FAD SYNTHASE"/>
    <property type="match status" value="1"/>
</dbReference>
<evidence type="ECO:0000313" key="6">
    <source>
        <dbReference type="Proteomes" id="UP000295515"/>
    </source>
</evidence>
<dbReference type="SUPFAM" id="SSF52374">
    <property type="entry name" value="Nucleotidylyl transferase"/>
    <property type="match status" value="1"/>
</dbReference>
<reference evidence="5 6" key="1">
    <citation type="submission" date="2019-03" db="EMBL/GenBank/DDBJ databases">
        <title>Genomic Encyclopedia of Type Strains, Phase IV (KMG-IV): sequencing the most valuable type-strain genomes for metagenomic binning, comparative biology and taxonomic classification.</title>
        <authorList>
            <person name="Goeker M."/>
        </authorList>
    </citation>
    <scope>NUCLEOTIDE SEQUENCE [LARGE SCALE GENOMIC DNA]</scope>
    <source>
        <strain evidence="5 6">DSM 29487</strain>
    </source>
</reference>
<dbReference type="InterPro" id="IPR000683">
    <property type="entry name" value="Gfo/Idh/MocA-like_OxRdtase_N"/>
</dbReference>
<dbReference type="Proteomes" id="UP000295515">
    <property type="component" value="Unassembled WGS sequence"/>
</dbReference>
<dbReference type="GO" id="GO:0000166">
    <property type="term" value="F:nucleotide binding"/>
    <property type="evidence" value="ECO:0007669"/>
    <property type="project" value="InterPro"/>
</dbReference>
<dbReference type="InterPro" id="IPR050385">
    <property type="entry name" value="Archaeal_FAD_synthase"/>
</dbReference>
<evidence type="ECO:0000256" key="2">
    <source>
        <dbReference type="ARBA" id="ARBA00022695"/>
    </source>
</evidence>
<dbReference type="Gene3D" id="3.40.50.620">
    <property type="entry name" value="HUPs"/>
    <property type="match status" value="1"/>
</dbReference>
<gene>
    <name evidence="5" type="ORF">EDD60_10137</name>
</gene>
<dbReference type="GeneID" id="98913868"/>
<proteinExistence type="predicted"/>
<dbReference type="SUPFAM" id="SSF51735">
    <property type="entry name" value="NAD(P)-binding Rossmann-fold domains"/>
    <property type="match status" value="1"/>
</dbReference>
<dbReference type="InterPro" id="IPR004821">
    <property type="entry name" value="Cyt_trans-like"/>
</dbReference>